<dbReference type="NCBIfam" id="NF033547">
    <property type="entry name" value="transpos_IS1595"/>
    <property type="match status" value="1"/>
</dbReference>
<feature type="compositionally biased region" description="Basic residues" evidence="1">
    <location>
        <begin position="164"/>
        <end position="173"/>
    </location>
</feature>
<evidence type="ECO:0000313" key="7">
    <source>
        <dbReference type="Proteomes" id="UP000198807"/>
    </source>
</evidence>
<dbReference type="EMBL" id="FOBC01000031">
    <property type="protein sequence ID" value="SEM18363.1"/>
    <property type="molecule type" value="Genomic_DNA"/>
</dbReference>
<feature type="domain" description="ISXO2-like transposase" evidence="2">
    <location>
        <begin position="142"/>
        <end position="295"/>
    </location>
</feature>
<evidence type="ECO:0000313" key="3">
    <source>
        <dbReference type="EMBL" id="SEK56414.1"/>
    </source>
</evidence>
<dbReference type="Proteomes" id="UP000198807">
    <property type="component" value="Unassembled WGS sequence"/>
</dbReference>
<reference evidence="7" key="2">
    <citation type="submission" date="2016-10" db="EMBL/GenBank/DDBJ databases">
        <authorList>
            <person name="Varghese N."/>
            <person name="Submissions S."/>
        </authorList>
    </citation>
    <scope>NUCLEOTIDE SEQUENCE [LARGE SCALE GENOMIC DNA]</scope>
    <source>
        <strain evidence="7">CGMCC 1.9150</strain>
    </source>
</reference>
<evidence type="ECO:0000313" key="6">
    <source>
        <dbReference type="EMBL" id="SEM18363.1"/>
    </source>
</evidence>
<reference evidence="4" key="1">
    <citation type="submission" date="2016-10" db="EMBL/GenBank/DDBJ databases">
        <authorList>
            <person name="de Groot N.N."/>
        </authorList>
    </citation>
    <scope>NUCLEOTIDE SEQUENCE [LARGE SCALE GENOMIC DNA]</scope>
    <source>
        <strain evidence="4">CGMCC 1.9150</strain>
    </source>
</reference>
<evidence type="ECO:0000313" key="5">
    <source>
        <dbReference type="EMBL" id="SEL97358.1"/>
    </source>
</evidence>
<dbReference type="EMBL" id="FOBC01000021">
    <property type="protein sequence ID" value="SEL97358.1"/>
    <property type="molecule type" value="Genomic_DNA"/>
</dbReference>
<accession>A0A1H7PB04</accession>
<sequence>MNQSDLKALEQTLTRLPDHLKKYLADQILGQISSQANTLLDTARPHLPCPHCGAEYPAKWGRSGGLQRYRCRNPDCRKTFNALTGTPLAKLQHRDKWFDYLRCMRDSLTLRVSAARVGIDLKTAFRWRHRFLKTSAQDNANPLSGIIEVDETFFLESCKGKRNLTHRKPRRRGGQGDMKKKGQKIQVLIARDRNGKISDLVDPALKKSTVHEFLAPIIDRDSILCSDGHSWYKTFSADHGIAHHRLITLDNQRVLGKEYHIQNVNSYMSRLKGWMTRFHGVGTEYLPNYLAWRRLFETAKPAEEAWFRKAIGADQQQIPT</sequence>
<gene>
    <name evidence="3" type="ORF">SAMN04488129_1031</name>
    <name evidence="4" type="ORF">SAMN04488129_1091</name>
    <name evidence="5" type="ORF">SAMN04488129_1211</name>
    <name evidence="6" type="ORF">SAMN04488129_1311</name>
</gene>
<dbReference type="SMART" id="SM01126">
    <property type="entry name" value="DDE_Tnp_IS1595"/>
    <property type="match status" value="1"/>
</dbReference>
<dbReference type="AlphaFoldDB" id="A0A1H7PB04"/>
<keyword evidence="7" id="KW-1185">Reference proteome</keyword>
<name>A0A1H7PB04_9GAMM</name>
<protein>
    <submittedName>
        <fullName evidence="4">ISXO2-like transposase domain-containing protein</fullName>
    </submittedName>
</protein>
<dbReference type="InterPro" id="IPR024445">
    <property type="entry name" value="Tnp_ISXO2-like"/>
</dbReference>
<evidence type="ECO:0000259" key="2">
    <source>
        <dbReference type="SMART" id="SM01126"/>
    </source>
</evidence>
<dbReference type="RefSeq" id="WP_086558114.1">
    <property type="nucleotide sequence ID" value="NZ_FOBC01000003.1"/>
</dbReference>
<dbReference type="Pfam" id="PF12762">
    <property type="entry name" value="DDE_Tnp_IS1595"/>
    <property type="match status" value="1"/>
</dbReference>
<evidence type="ECO:0000256" key="1">
    <source>
        <dbReference type="SAM" id="MobiDB-lite"/>
    </source>
</evidence>
<feature type="region of interest" description="Disordered" evidence="1">
    <location>
        <begin position="164"/>
        <end position="183"/>
    </location>
</feature>
<dbReference type="EMBL" id="FOBC01000009">
    <property type="protein sequence ID" value="SEL32951.1"/>
    <property type="molecule type" value="Genomic_DNA"/>
</dbReference>
<proteinExistence type="predicted"/>
<dbReference type="EMBL" id="FOBC01000003">
    <property type="protein sequence ID" value="SEK56414.1"/>
    <property type="molecule type" value="Genomic_DNA"/>
</dbReference>
<organism evidence="4 7">
    <name type="scientific">Halomonas daqiaonensis</name>
    <dbReference type="NCBI Taxonomy" id="650850"/>
    <lineage>
        <taxon>Bacteria</taxon>
        <taxon>Pseudomonadati</taxon>
        <taxon>Pseudomonadota</taxon>
        <taxon>Gammaproteobacteria</taxon>
        <taxon>Oceanospirillales</taxon>
        <taxon>Halomonadaceae</taxon>
        <taxon>Halomonas</taxon>
    </lineage>
</organism>
<dbReference type="OrthoDB" id="7355934at2"/>
<evidence type="ECO:0000313" key="4">
    <source>
        <dbReference type="EMBL" id="SEL32951.1"/>
    </source>
</evidence>